<dbReference type="GO" id="GO:0019698">
    <property type="term" value="P:D-galacturonate catabolic process"/>
    <property type="evidence" value="ECO:0007669"/>
    <property type="project" value="TreeGrafter"/>
</dbReference>
<name>A0A6N3FB39_9BACT</name>
<dbReference type="PANTHER" id="PTHR30068">
    <property type="entry name" value="URONATE ISOMERASE"/>
    <property type="match status" value="1"/>
</dbReference>
<proteinExistence type="predicted"/>
<organism evidence="1">
    <name type="scientific">Paraprevotella clara</name>
    <dbReference type="NCBI Taxonomy" id="454154"/>
    <lineage>
        <taxon>Bacteria</taxon>
        <taxon>Pseudomonadati</taxon>
        <taxon>Bacteroidota</taxon>
        <taxon>Bacteroidia</taxon>
        <taxon>Bacteroidales</taxon>
        <taxon>Prevotellaceae</taxon>
        <taxon>Paraprevotella</taxon>
    </lineage>
</organism>
<dbReference type="RefSeq" id="WP_412442478.1">
    <property type="nucleotide sequence ID" value="NZ_CACRUT010000018.1"/>
</dbReference>
<dbReference type="AlphaFoldDB" id="A0A6N3FB39"/>
<dbReference type="EMBL" id="CACRUT010000018">
    <property type="protein sequence ID" value="VYU49331.1"/>
    <property type="molecule type" value="Genomic_DNA"/>
</dbReference>
<evidence type="ECO:0008006" key="2">
    <source>
        <dbReference type="Google" id="ProtNLM"/>
    </source>
</evidence>
<evidence type="ECO:0000313" key="1">
    <source>
        <dbReference type="EMBL" id="VYU49331.1"/>
    </source>
</evidence>
<sequence length="385" mass="44430">MRTPEEFDEIRPYDPEELPAIFEELIADPEFRAAAEQVLPEVPYEEACNRLRRCRTNLEVQQTFFYPLLHGIVDRCSDGLVLENSQSVDKRVPHTFITNHRDIVMDSAFLSISLLDNGFGNTMEIAIGDNLLIRPWIKKLVRVDKAFIVQRSVSLRQMLASSTRLSRYMHYAIATKHENIWIAQREGRAKDSNDRTQDSILKMMAMGGEGSIIDRLKLLNLVPTALSYEYDPCDYLKAQEFQQKRDIEGFKKSPKDDLVNMQTGIFGYKGRICFRVAGPLNDWLDTLPADMPKTELFTAVASRIDKEIHRNYKLYAGNYVAADLLRGTQEFAAHYTSEEKTRFEAYLESRLEKVTLPNPDTAFLRERLLTMYANPVFNYMAARQE</sequence>
<dbReference type="GO" id="GO:0042840">
    <property type="term" value="P:D-glucuronate catabolic process"/>
    <property type="evidence" value="ECO:0007669"/>
    <property type="project" value="TreeGrafter"/>
</dbReference>
<protein>
    <recommendedName>
        <fullName evidence="2">Acyltransferase</fullName>
    </recommendedName>
</protein>
<gene>
    <name evidence="1" type="ORF">PCLFYP37_03111</name>
</gene>
<accession>A0A6N3FB39</accession>
<reference evidence="1" key="1">
    <citation type="submission" date="2019-11" db="EMBL/GenBank/DDBJ databases">
        <authorList>
            <person name="Feng L."/>
        </authorList>
    </citation>
    <scope>NUCLEOTIDE SEQUENCE</scope>
    <source>
        <strain evidence="1">PclaraLFYP37</strain>
    </source>
</reference>
<dbReference type="PANTHER" id="PTHR30068:SF3">
    <property type="entry name" value="PHOSPHOLIPID_GLYCEROL ACYLTRANSFERASE DOMAIN-CONTAINING PROTEIN"/>
    <property type="match status" value="1"/>
</dbReference>